<gene>
    <name evidence="1" type="ORF">UFOVP22_10</name>
</gene>
<protein>
    <submittedName>
        <fullName evidence="1">Uncharacterized protein</fullName>
    </submittedName>
</protein>
<organism evidence="1">
    <name type="scientific">uncultured Caudovirales phage</name>
    <dbReference type="NCBI Taxonomy" id="2100421"/>
    <lineage>
        <taxon>Viruses</taxon>
        <taxon>Duplodnaviria</taxon>
        <taxon>Heunggongvirae</taxon>
        <taxon>Uroviricota</taxon>
        <taxon>Caudoviricetes</taxon>
        <taxon>Peduoviridae</taxon>
        <taxon>Maltschvirus</taxon>
        <taxon>Maltschvirus maltsch</taxon>
    </lineage>
</organism>
<name>A0A6J5TAD1_9CAUD</name>
<proteinExistence type="predicted"/>
<accession>A0A6J5TAD1</accession>
<dbReference type="EMBL" id="LR797818">
    <property type="protein sequence ID" value="CAB4240813.1"/>
    <property type="molecule type" value="Genomic_DNA"/>
</dbReference>
<evidence type="ECO:0000313" key="1">
    <source>
        <dbReference type="EMBL" id="CAB4240813.1"/>
    </source>
</evidence>
<sequence length="120" mass="14210">MQNIIDDYYLTNPTAPKGSFELLLDNSKVWEWEWGLILAYGNSVHIHILKEFRKKVFLKKYLKTVANEIFKIYPIIKTTVLKSKPTPISFNTKMGWVIVNETKNEWFLEMSQKDFKYGTN</sequence>
<reference evidence="1" key="1">
    <citation type="submission" date="2020-05" db="EMBL/GenBank/DDBJ databases">
        <authorList>
            <person name="Chiriac C."/>
            <person name="Salcher M."/>
            <person name="Ghai R."/>
            <person name="Kavagutti S V."/>
        </authorList>
    </citation>
    <scope>NUCLEOTIDE SEQUENCE</scope>
</reference>